<accession>A0A516PX22</accession>
<dbReference type="InterPro" id="IPR024026">
    <property type="entry name" value="3'-RNA_MeTfrase_Hen1_bac"/>
</dbReference>
<dbReference type="OrthoDB" id="626362at2"/>
<dbReference type="Pfam" id="PF12623">
    <property type="entry name" value="Hen1_L"/>
    <property type="match status" value="1"/>
</dbReference>
<dbReference type="EMBL" id="CP041692">
    <property type="protein sequence ID" value="QDP95682.1"/>
    <property type="molecule type" value="Genomic_DNA"/>
</dbReference>
<dbReference type="RefSeq" id="WP_143985650.1">
    <property type="nucleotide sequence ID" value="NZ_CP041692.1"/>
</dbReference>
<keyword evidence="16" id="KW-1185">Reference proteome</keyword>
<dbReference type="EC" id="2.1.1.386" evidence="11"/>
<dbReference type="GO" id="GO:0031047">
    <property type="term" value="P:regulatory ncRNA-mediated gene silencing"/>
    <property type="evidence" value="ECO:0007669"/>
    <property type="project" value="UniProtKB-KW"/>
</dbReference>
<keyword evidence="4 15" id="KW-0489">Methyltransferase</keyword>
<evidence type="ECO:0000256" key="5">
    <source>
        <dbReference type="ARBA" id="ARBA00022679"/>
    </source>
</evidence>
<dbReference type="GO" id="GO:0046872">
    <property type="term" value="F:metal ion binding"/>
    <property type="evidence" value="ECO:0007669"/>
    <property type="project" value="UniProtKB-KW"/>
</dbReference>
<dbReference type="PANTHER" id="PTHR21404">
    <property type="entry name" value="HEN1"/>
    <property type="match status" value="1"/>
</dbReference>
<keyword evidence="8" id="KW-0460">Magnesium</keyword>
<dbReference type="InterPro" id="IPR013217">
    <property type="entry name" value="Methyltransf_12"/>
</dbReference>
<evidence type="ECO:0000256" key="2">
    <source>
        <dbReference type="ARBA" id="ARBA00009026"/>
    </source>
</evidence>
<evidence type="ECO:0000256" key="10">
    <source>
        <dbReference type="ARBA" id="ARBA00023158"/>
    </source>
</evidence>
<evidence type="ECO:0000259" key="14">
    <source>
        <dbReference type="Pfam" id="PF12623"/>
    </source>
</evidence>
<keyword evidence="7" id="KW-0479">Metal-binding</keyword>
<evidence type="ECO:0000256" key="9">
    <source>
        <dbReference type="ARBA" id="ARBA00022884"/>
    </source>
</evidence>
<dbReference type="Pfam" id="PF08242">
    <property type="entry name" value="Methyltransf_12"/>
    <property type="match status" value="1"/>
</dbReference>
<evidence type="ECO:0000256" key="11">
    <source>
        <dbReference type="ARBA" id="ARBA00035025"/>
    </source>
</evidence>
<protein>
    <recommendedName>
        <fullName evidence="3">Small RNA 2'-O-methyltransferase</fullName>
        <ecNumber evidence="11">2.1.1.386</ecNumber>
    </recommendedName>
</protein>
<dbReference type="PANTHER" id="PTHR21404:SF3">
    <property type="entry name" value="SMALL RNA 2'-O-METHYLTRANSFERASE"/>
    <property type="match status" value="1"/>
</dbReference>
<dbReference type="CDD" id="cd02440">
    <property type="entry name" value="AdoMet_MTases"/>
    <property type="match status" value="1"/>
</dbReference>
<evidence type="ECO:0000259" key="13">
    <source>
        <dbReference type="Pfam" id="PF08242"/>
    </source>
</evidence>
<dbReference type="GO" id="GO:0090486">
    <property type="term" value="F:small RNA 2'-O-methyltransferase activity"/>
    <property type="evidence" value="ECO:0007669"/>
    <property type="project" value="UniProtKB-EC"/>
</dbReference>
<name>A0A516PX22_9ACTN</name>
<gene>
    <name evidence="15" type="ORF">FOE78_06975</name>
</gene>
<evidence type="ECO:0000256" key="6">
    <source>
        <dbReference type="ARBA" id="ARBA00022691"/>
    </source>
</evidence>
<feature type="domain" description="Methyltransferase type 12" evidence="13">
    <location>
        <begin position="110"/>
        <end position="211"/>
    </location>
</feature>
<dbReference type="NCBIfam" id="TIGR04074">
    <property type="entry name" value="bacter_Hen1"/>
    <property type="match status" value="1"/>
</dbReference>
<evidence type="ECO:0000313" key="15">
    <source>
        <dbReference type="EMBL" id="QDP95682.1"/>
    </source>
</evidence>
<evidence type="ECO:0000256" key="3">
    <source>
        <dbReference type="ARBA" id="ARBA00021330"/>
    </source>
</evidence>
<keyword evidence="5 15" id="KW-0808">Transferase</keyword>
<dbReference type="Gene3D" id="3.40.50.150">
    <property type="entry name" value="Vaccinia Virus protein VP39"/>
    <property type="match status" value="1"/>
</dbReference>
<dbReference type="Gene3D" id="3.30.1610.20">
    <property type="entry name" value="Hen1, N-terminal domain"/>
    <property type="match status" value="1"/>
</dbReference>
<dbReference type="KEGG" id="mik:FOE78_06975"/>
<feature type="domain" description="Hen1 N-terminal" evidence="14">
    <location>
        <begin position="1"/>
        <end position="63"/>
    </location>
</feature>
<evidence type="ECO:0000256" key="8">
    <source>
        <dbReference type="ARBA" id="ARBA00022842"/>
    </source>
</evidence>
<proteinExistence type="inferred from homology"/>
<keyword evidence="10" id="KW-0943">RNA-mediated gene silencing</keyword>
<evidence type="ECO:0000256" key="1">
    <source>
        <dbReference type="ARBA" id="ARBA00001946"/>
    </source>
</evidence>
<dbReference type="InterPro" id="IPR029063">
    <property type="entry name" value="SAM-dependent_MTases_sf"/>
</dbReference>
<dbReference type="SUPFAM" id="SSF53335">
    <property type="entry name" value="S-adenosyl-L-methionine-dependent methyltransferases"/>
    <property type="match status" value="1"/>
</dbReference>
<evidence type="ECO:0000313" key="16">
    <source>
        <dbReference type="Proteomes" id="UP000319263"/>
    </source>
</evidence>
<comment type="cofactor">
    <cofactor evidence="1">
        <name>Mg(2+)</name>
        <dbReference type="ChEBI" id="CHEBI:18420"/>
    </cofactor>
</comment>
<evidence type="ECO:0000256" key="4">
    <source>
        <dbReference type="ARBA" id="ARBA00022603"/>
    </source>
</evidence>
<comment type="similarity">
    <text evidence="2">Belongs to the methyltransferase superfamily. HEN1 family.</text>
</comment>
<dbReference type="AlphaFoldDB" id="A0A516PX22"/>
<comment type="catalytic activity">
    <reaction evidence="12">
        <text>small RNA 3'-end nucleotide + S-adenosyl-L-methionine = small RNA 3'-end 2'-O-methylnucleotide + S-adenosyl-L-homocysteine + H(+)</text>
        <dbReference type="Rhea" id="RHEA:37887"/>
        <dbReference type="Rhea" id="RHEA-COMP:10415"/>
        <dbReference type="Rhea" id="RHEA-COMP:10416"/>
        <dbReference type="ChEBI" id="CHEBI:15378"/>
        <dbReference type="ChEBI" id="CHEBI:57856"/>
        <dbReference type="ChEBI" id="CHEBI:59789"/>
        <dbReference type="ChEBI" id="CHEBI:74896"/>
        <dbReference type="ChEBI" id="CHEBI:74898"/>
        <dbReference type="EC" id="2.1.1.386"/>
    </reaction>
</comment>
<sequence>MRHLYVLLPVLGGRKHYWVGPDEVDKLLRAGAGWLPDHPERELIMNRYLAFRHGYVQDATDRLLGVDVGHLPKGPEPVEGPVTQPRRTLAQGRQGAVLELLIKSGARRVVDLGCGEGTLLLQLARDAQFVEILGADASPRALDRAERRLSEARLSERQRERIRLRQSSVTYRDPELAGFDAVVLMEVIEHLDQDRIPDLERTVFGAARPRAVIITTPNRDANTAFAGLADGGLRHRDHRFEWSRTEFARWADETAAAYGYDASLHGIDTDGLADLNTALGAPTQAAVFTRHASSNSAAGGSR</sequence>
<keyword evidence="6" id="KW-0949">S-adenosyl-L-methionine</keyword>
<organism evidence="15 16">
    <name type="scientific">Microlunatus elymi</name>
    <dbReference type="NCBI Taxonomy" id="2596828"/>
    <lineage>
        <taxon>Bacteria</taxon>
        <taxon>Bacillati</taxon>
        <taxon>Actinomycetota</taxon>
        <taxon>Actinomycetes</taxon>
        <taxon>Propionibacteriales</taxon>
        <taxon>Propionibacteriaceae</taxon>
        <taxon>Microlunatus</taxon>
    </lineage>
</organism>
<evidence type="ECO:0000256" key="7">
    <source>
        <dbReference type="ARBA" id="ARBA00022723"/>
    </source>
</evidence>
<dbReference type="GO" id="GO:0001510">
    <property type="term" value="P:RNA methylation"/>
    <property type="evidence" value="ECO:0007669"/>
    <property type="project" value="InterPro"/>
</dbReference>
<dbReference type="InterPro" id="IPR038546">
    <property type="entry name" value="Hen1_N_sf"/>
</dbReference>
<dbReference type="InterPro" id="IPR026610">
    <property type="entry name" value="Hen1"/>
</dbReference>
<evidence type="ECO:0000256" key="12">
    <source>
        <dbReference type="ARBA" id="ARBA00048418"/>
    </source>
</evidence>
<dbReference type="InterPro" id="IPR024740">
    <property type="entry name" value="Hen1_N"/>
</dbReference>
<keyword evidence="9" id="KW-0694">RNA-binding</keyword>
<dbReference type="Proteomes" id="UP000319263">
    <property type="component" value="Chromosome"/>
</dbReference>
<dbReference type="GO" id="GO:0003723">
    <property type="term" value="F:RNA binding"/>
    <property type="evidence" value="ECO:0007669"/>
    <property type="project" value="UniProtKB-KW"/>
</dbReference>
<reference evidence="15 16" key="1">
    <citation type="submission" date="2019-07" db="EMBL/GenBank/DDBJ databases">
        <title>Microlunatus dokdonensis sp. nov. isolated from the rhizospheric soil of the wild plant Elymus tsukushiensis.</title>
        <authorList>
            <person name="Ghim S.-Y."/>
            <person name="Hwang Y.-J."/>
            <person name="Son J.-S."/>
            <person name="Shin J.-H."/>
        </authorList>
    </citation>
    <scope>NUCLEOTIDE SEQUENCE [LARGE SCALE GENOMIC DNA]</scope>
    <source>
        <strain evidence="15 16">KUDC0627</strain>
    </source>
</reference>